<organism evidence="3 4">
    <name type="scientific">Thermostichus vulcanus str. 'Rupite'</name>
    <dbReference type="NCBI Taxonomy" id="2813851"/>
    <lineage>
        <taxon>Bacteria</taxon>
        <taxon>Bacillati</taxon>
        <taxon>Cyanobacteriota</taxon>
        <taxon>Cyanophyceae</taxon>
        <taxon>Thermostichales</taxon>
        <taxon>Thermostichaceae</taxon>
        <taxon>Thermostichus</taxon>
    </lineage>
</organism>
<proteinExistence type="predicted"/>
<dbReference type="Pfam" id="PF02558">
    <property type="entry name" value="ApbA"/>
    <property type="match status" value="1"/>
</dbReference>
<feature type="domain" description="Ketopantoate reductase N-terminal" evidence="1">
    <location>
        <begin position="3"/>
        <end position="118"/>
    </location>
</feature>
<dbReference type="PANTHER" id="PTHR21708:SF45">
    <property type="entry name" value="2-DEHYDROPANTOATE 2-REDUCTASE"/>
    <property type="match status" value="1"/>
</dbReference>
<dbReference type="InterPro" id="IPR051402">
    <property type="entry name" value="KPR-Related"/>
</dbReference>
<reference evidence="3" key="1">
    <citation type="submission" date="2021-02" db="EMBL/GenBank/DDBJ databases">
        <title>The CRISPR/cas machinery reduction and long-range gene transfer in the hot spring cyanobacterium Synechococcus.</title>
        <authorList>
            <person name="Dvorak P."/>
            <person name="Jahodarova E."/>
            <person name="Hasler P."/>
            <person name="Poulickova A."/>
        </authorList>
    </citation>
    <scope>NUCLEOTIDE SEQUENCE</scope>
    <source>
        <strain evidence="3">Rupite</strain>
    </source>
</reference>
<evidence type="ECO:0000313" key="4">
    <source>
        <dbReference type="Proteomes" id="UP000830835"/>
    </source>
</evidence>
<dbReference type="InterPro" id="IPR013332">
    <property type="entry name" value="KPR_N"/>
</dbReference>
<dbReference type="NCBIfam" id="NF005089">
    <property type="entry name" value="PRK06522.1-4"/>
    <property type="match status" value="1"/>
</dbReference>
<evidence type="ECO:0000259" key="2">
    <source>
        <dbReference type="Pfam" id="PF08546"/>
    </source>
</evidence>
<sequence length="343" mass="37030">MKICIVGAGAVGGYLAIRLAQAGLDVSVVARGSHLQAICTQGLKLMSSPSQEGSPQTRVEHLSRQRAVGLTATDDLTSLGPQDWVFVTVKAHSLPQLAPQLGSLCGPDTPIVIAQNGIPWWYFRRHGGEFEGHSLEAVDPGGVIAAHLPIERIIGCVVYIAVQLVEPGVLLHTGGGRYILGEPDGSLSGRLKALGQIFEQAQLHTTLTSQIRTEIWQKLWGNSAFNPISALTRAAQDEMAHYPPTRNLIRAVMQETEAVAHALGIHLPMSLDERLENATRVGSHRTSMLQDIELGRPTEIETIVGAITELGRLVAVPTPHLDTLYACVKLLERCSRRQSDPVS</sequence>
<evidence type="ECO:0000313" key="3">
    <source>
        <dbReference type="EMBL" id="MCJ2541618.1"/>
    </source>
</evidence>
<dbReference type="RefSeq" id="WP_244348740.1">
    <property type="nucleotide sequence ID" value="NZ_JAFIRA010000002.1"/>
</dbReference>
<dbReference type="SUPFAM" id="SSF48179">
    <property type="entry name" value="6-phosphogluconate dehydrogenase C-terminal domain-like"/>
    <property type="match status" value="1"/>
</dbReference>
<dbReference type="Proteomes" id="UP000830835">
    <property type="component" value="Unassembled WGS sequence"/>
</dbReference>
<comment type="caution">
    <text evidence="3">The sequence shown here is derived from an EMBL/GenBank/DDBJ whole genome shotgun (WGS) entry which is preliminary data.</text>
</comment>
<accession>A0ABT0C756</accession>
<dbReference type="Gene3D" id="1.10.1040.10">
    <property type="entry name" value="N-(1-d-carboxylethyl)-l-norvaline Dehydrogenase, domain 2"/>
    <property type="match status" value="1"/>
</dbReference>
<feature type="domain" description="Ketopantoate reductase C-terminal" evidence="2">
    <location>
        <begin position="211"/>
        <end position="332"/>
    </location>
</feature>
<dbReference type="InterPro" id="IPR008927">
    <property type="entry name" value="6-PGluconate_DH-like_C_sf"/>
</dbReference>
<evidence type="ECO:0000259" key="1">
    <source>
        <dbReference type="Pfam" id="PF02558"/>
    </source>
</evidence>
<gene>
    <name evidence="3" type="ORF">JX360_01650</name>
</gene>
<dbReference type="InterPro" id="IPR036291">
    <property type="entry name" value="NAD(P)-bd_dom_sf"/>
</dbReference>
<dbReference type="Pfam" id="PF08546">
    <property type="entry name" value="ApbA_C"/>
    <property type="match status" value="1"/>
</dbReference>
<dbReference type="InterPro" id="IPR013328">
    <property type="entry name" value="6PGD_dom2"/>
</dbReference>
<dbReference type="InterPro" id="IPR013752">
    <property type="entry name" value="KPA_reductase"/>
</dbReference>
<name>A0ABT0C756_THEVL</name>
<dbReference type="PANTHER" id="PTHR21708">
    <property type="entry name" value="PROBABLE 2-DEHYDROPANTOATE 2-REDUCTASE"/>
    <property type="match status" value="1"/>
</dbReference>
<protein>
    <submittedName>
        <fullName evidence="3">2-dehydropantoate 2-reductase</fullName>
    </submittedName>
</protein>
<dbReference type="Gene3D" id="3.40.50.720">
    <property type="entry name" value="NAD(P)-binding Rossmann-like Domain"/>
    <property type="match status" value="1"/>
</dbReference>
<keyword evidence="4" id="KW-1185">Reference proteome</keyword>
<dbReference type="SUPFAM" id="SSF51735">
    <property type="entry name" value="NAD(P)-binding Rossmann-fold domains"/>
    <property type="match status" value="1"/>
</dbReference>
<dbReference type="EMBL" id="JAFIRA010000002">
    <property type="protein sequence ID" value="MCJ2541618.1"/>
    <property type="molecule type" value="Genomic_DNA"/>
</dbReference>